<feature type="domain" description="HTH hxlR-type" evidence="4">
    <location>
        <begin position="14"/>
        <end position="114"/>
    </location>
</feature>
<proteinExistence type="predicted"/>
<keyword evidence="2" id="KW-0238">DNA-binding</keyword>
<comment type="caution">
    <text evidence="5">The sequence shown here is derived from an EMBL/GenBank/DDBJ whole genome shotgun (WGS) entry which is preliminary data.</text>
</comment>
<dbReference type="RefSeq" id="WP_125942838.1">
    <property type="nucleotide sequence ID" value="NZ_PXZH01000001.1"/>
</dbReference>
<dbReference type="Pfam" id="PF01638">
    <property type="entry name" value="HxlR"/>
    <property type="match status" value="1"/>
</dbReference>
<dbReference type="EMBL" id="PXZH01000001">
    <property type="protein sequence ID" value="RST90224.1"/>
    <property type="molecule type" value="Genomic_DNA"/>
</dbReference>
<reference evidence="5 6" key="1">
    <citation type="submission" date="2018-03" db="EMBL/GenBank/DDBJ databases">
        <authorList>
            <person name="Gulvik C.A."/>
        </authorList>
    </citation>
    <scope>NUCLEOTIDE SEQUENCE [LARGE SCALE GENOMIC DNA]</scope>
    <source>
        <strain evidence="5 6">JCM 31581</strain>
    </source>
</reference>
<dbReference type="InterPro" id="IPR036388">
    <property type="entry name" value="WH-like_DNA-bd_sf"/>
</dbReference>
<organism evidence="5 6">
    <name type="scientific">Vagococcus humatus</name>
    <dbReference type="NCBI Taxonomy" id="1889241"/>
    <lineage>
        <taxon>Bacteria</taxon>
        <taxon>Bacillati</taxon>
        <taxon>Bacillota</taxon>
        <taxon>Bacilli</taxon>
        <taxon>Lactobacillales</taxon>
        <taxon>Enterococcaceae</taxon>
        <taxon>Vagococcus</taxon>
    </lineage>
</organism>
<evidence type="ECO:0000256" key="3">
    <source>
        <dbReference type="ARBA" id="ARBA00023163"/>
    </source>
</evidence>
<evidence type="ECO:0000313" key="6">
    <source>
        <dbReference type="Proteomes" id="UP000277864"/>
    </source>
</evidence>
<dbReference type="SUPFAM" id="SSF46785">
    <property type="entry name" value="Winged helix' DNA-binding domain"/>
    <property type="match status" value="1"/>
</dbReference>
<keyword evidence="3" id="KW-0804">Transcription</keyword>
<gene>
    <name evidence="5" type="ORF">C7P63_03885</name>
</gene>
<dbReference type="OrthoDB" id="9800966at2"/>
<dbReference type="InterPro" id="IPR036390">
    <property type="entry name" value="WH_DNA-bd_sf"/>
</dbReference>
<name>A0A429Z957_9ENTE</name>
<dbReference type="AlphaFoldDB" id="A0A429Z957"/>
<sequence length="116" mass="13543">MKEDDCRLEDFRLCPKFEQAFAILGKRWNGLIIDVLLLEGPQRFGILAAKIPSLSDRVLVERLKELELNGIVSRNEDEINCKKVVYQLTEKGQELEPVMREVQKWAEKWVVLQEES</sequence>
<dbReference type="GO" id="GO:0003677">
    <property type="term" value="F:DNA binding"/>
    <property type="evidence" value="ECO:0007669"/>
    <property type="project" value="UniProtKB-KW"/>
</dbReference>
<dbReference type="InterPro" id="IPR002577">
    <property type="entry name" value="HTH_HxlR"/>
</dbReference>
<evidence type="ECO:0000256" key="1">
    <source>
        <dbReference type="ARBA" id="ARBA00023015"/>
    </source>
</evidence>
<evidence type="ECO:0000259" key="4">
    <source>
        <dbReference type="PROSITE" id="PS51118"/>
    </source>
</evidence>
<dbReference type="Gene3D" id="1.10.10.10">
    <property type="entry name" value="Winged helix-like DNA-binding domain superfamily/Winged helix DNA-binding domain"/>
    <property type="match status" value="1"/>
</dbReference>
<keyword evidence="6" id="KW-1185">Reference proteome</keyword>
<accession>A0A429Z957</accession>
<keyword evidence="1" id="KW-0805">Transcription regulation</keyword>
<evidence type="ECO:0000313" key="5">
    <source>
        <dbReference type="EMBL" id="RST90224.1"/>
    </source>
</evidence>
<dbReference type="Proteomes" id="UP000277864">
    <property type="component" value="Unassembled WGS sequence"/>
</dbReference>
<evidence type="ECO:0000256" key="2">
    <source>
        <dbReference type="ARBA" id="ARBA00023125"/>
    </source>
</evidence>
<dbReference type="PANTHER" id="PTHR33204">
    <property type="entry name" value="TRANSCRIPTIONAL REGULATOR, MARR FAMILY"/>
    <property type="match status" value="1"/>
</dbReference>
<dbReference type="PROSITE" id="PS51118">
    <property type="entry name" value="HTH_HXLR"/>
    <property type="match status" value="1"/>
</dbReference>
<dbReference type="PANTHER" id="PTHR33204:SF37">
    <property type="entry name" value="HTH-TYPE TRANSCRIPTIONAL REGULATOR YODB"/>
    <property type="match status" value="1"/>
</dbReference>
<protein>
    <submittedName>
        <fullName evidence="5">Transcriptional regulator</fullName>
    </submittedName>
</protein>